<organism evidence="4 5">
    <name type="scientific">Vallitalea guaymasensis</name>
    <dbReference type="NCBI Taxonomy" id="1185412"/>
    <lineage>
        <taxon>Bacteria</taxon>
        <taxon>Bacillati</taxon>
        <taxon>Bacillota</taxon>
        <taxon>Clostridia</taxon>
        <taxon>Lachnospirales</taxon>
        <taxon>Vallitaleaceae</taxon>
        <taxon>Vallitalea</taxon>
    </lineage>
</organism>
<reference evidence="4 5" key="1">
    <citation type="submission" date="2020-07" db="EMBL/GenBank/DDBJ databases">
        <title>Vallitalea guaymasensis genome.</title>
        <authorList>
            <person name="Postec A."/>
        </authorList>
    </citation>
    <scope>NUCLEOTIDE SEQUENCE [LARGE SCALE GENOMIC DNA]</scope>
    <source>
        <strain evidence="4 5">Ra1766G1</strain>
    </source>
</reference>
<evidence type="ECO:0000256" key="2">
    <source>
        <dbReference type="SAM" id="SignalP"/>
    </source>
</evidence>
<dbReference type="AlphaFoldDB" id="A0A8J8M963"/>
<dbReference type="InterPro" id="IPR001119">
    <property type="entry name" value="SLH_dom"/>
</dbReference>
<keyword evidence="1" id="KW-0677">Repeat</keyword>
<dbReference type="RefSeq" id="WP_212692868.1">
    <property type="nucleotide sequence ID" value="NZ_CP058561.1"/>
</dbReference>
<evidence type="ECO:0000256" key="1">
    <source>
        <dbReference type="ARBA" id="ARBA00022737"/>
    </source>
</evidence>
<name>A0A8J8M963_9FIRM</name>
<evidence type="ECO:0000313" key="5">
    <source>
        <dbReference type="Proteomes" id="UP000677305"/>
    </source>
</evidence>
<gene>
    <name evidence="4" type="ORF">HYG85_06905</name>
</gene>
<sequence length="781" mass="91222">MRKVLKRVMATVLCILTLSQGIYANELVAVKEKETDSSILKVDEIAEIVKKELKIGKEFEVEDSSLSTDDYYLKKVWNLIFESDDKNIQVRADAETGKIIEFEHWGRNDGEVLKYTKDQVKKTAEKYIDDNYADIKKELVEIDEDKFNRYISYYGRDNYVFIYARKMNNEIFKDNYISISVSGITGEITGFKFVWDDSKYTKKNGEISEKEARAIFEKEDALKLKYIKVNKEDDKNTILTLKPVYYYEMMNSGLLDSVSKKFYNVEDIYSYNGDEIVYNGATKSEKQADGLDMGREMIPEEGAISREQAQKTILEKISKITDTKNLDIKRSNYQGWYNGINGKFWNMTLQNDEDNLYVNVTLDADSGKILRINYNKHSYRNDDSINRLKLELASGELTKEDFEMKAKLMLAAGEITKEQYDNRSKDIEENAKIDTDALNKKAQSIMSDMFPNIDKKEYSIDIEPSQDEKVKAYVKGTRVINDIEYSRNGFSMEFDVETKEVVRFSFDWFYNIEVEEPKTIIAKDKASKIFYDQVGFEKELIQLKDKDKEEKENVLLPLKDLALVYKLKPYRFSYIDVENGKLLDYSGEEYKDNDEVEYFTDIKGNKYEQSIKLMNKMGFIRETNDKFSPNATLTKKDAIKWIVLTLSRQYEYIPSAKRNYFGNDEISFKDIDEDDEYYRYVVDAVRMNIIEDGKYFNKNHKVTLMEMTKWIINGMGQKDLAEYTDIFAKEEGVANDDQGYIGLAKYYKLIENTANIKKTKSKAETIDILYDFIANLEESNK</sequence>
<feature type="chain" id="PRO_5035317157" evidence="2">
    <location>
        <begin position="25"/>
        <end position="781"/>
    </location>
</feature>
<feature type="signal peptide" evidence="2">
    <location>
        <begin position="1"/>
        <end position="24"/>
    </location>
</feature>
<evidence type="ECO:0000313" key="4">
    <source>
        <dbReference type="EMBL" id="QUH28656.1"/>
    </source>
</evidence>
<feature type="domain" description="SLH" evidence="3">
    <location>
        <begin position="599"/>
        <end position="638"/>
    </location>
</feature>
<dbReference type="EMBL" id="CP058561">
    <property type="protein sequence ID" value="QUH28656.1"/>
    <property type="molecule type" value="Genomic_DNA"/>
</dbReference>
<accession>A0A8J8M963</accession>
<keyword evidence="2" id="KW-0732">Signal</keyword>
<keyword evidence="5" id="KW-1185">Reference proteome</keyword>
<proteinExistence type="predicted"/>
<evidence type="ECO:0000259" key="3">
    <source>
        <dbReference type="Pfam" id="PF00395"/>
    </source>
</evidence>
<dbReference type="Proteomes" id="UP000677305">
    <property type="component" value="Chromosome"/>
</dbReference>
<protein>
    <submittedName>
        <fullName evidence="4">S-layer homology domain-containing protein</fullName>
    </submittedName>
</protein>
<dbReference type="Pfam" id="PF00395">
    <property type="entry name" value="SLH"/>
    <property type="match status" value="1"/>
</dbReference>
<dbReference type="KEGG" id="vgu:HYG85_06905"/>